<evidence type="ECO:0000313" key="6">
    <source>
        <dbReference type="Proteomes" id="UP000694388"/>
    </source>
</evidence>
<dbReference type="Proteomes" id="UP000694388">
    <property type="component" value="Unplaced"/>
</dbReference>
<protein>
    <recommendedName>
        <fullName evidence="4">B30.2/SPRY domain-containing protein</fullName>
    </recommendedName>
</protein>
<dbReference type="Ensembl" id="ENSEBUT00000005873.1">
    <property type="protein sequence ID" value="ENSEBUP00000005435.1"/>
    <property type="gene ID" value="ENSEBUG00000003694.1"/>
</dbReference>
<evidence type="ECO:0000256" key="1">
    <source>
        <dbReference type="ARBA" id="ARBA00022723"/>
    </source>
</evidence>
<keyword evidence="1" id="KW-0479">Metal-binding</keyword>
<dbReference type="AlphaFoldDB" id="A0A8C4NEC2"/>
<dbReference type="Pfam" id="PF00622">
    <property type="entry name" value="SPRY"/>
    <property type="match status" value="1"/>
</dbReference>
<dbReference type="InterPro" id="IPR051051">
    <property type="entry name" value="E3_ubiq-ligase_TRIM/RNF"/>
</dbReference>
<evidence type="ECO:0000259" key="4">
    <source>
        <dbReference type="PROSITE" id="PS50188"/>
    </source>
</evidence>
<dbReference type="PANTHER" id="PTHR25465">
    <property type="entry name" value="B-BOX DOMAIN CONTAINING"/>
    <property type="match status" value="1"/>
</dbReference>
<keyword evidence="3" id="KW-0862">Zinc</keyword>
<keyword evidence="2" id="KW-0863">Zinc-finger</keyword>
<dbReference type="PRINTS" id="PR01407">
    <property type="entry name" value="BUTYPHLNCDUF"/>
</dbReference>
<name>A0A8C4NEC2_EPTBU</name>
<dbReference type="PROSITE" id="PS50188">
    <property type="entry name" value="B302_SPRY"/>
    <property type="match status" value="1"/>
</dbReference>
<dbReference type="InterPro" id="IPR013320">
    <property type="entry name" value="ConA-like_dom_sf"/>
</dbReference>
<dbReference type="InterPro" id="IPR003877">
    <property type="entry name" value="SPRY_dom"/>
</dbReference>
<dbReference type="OMA" id="NTESWCI"/>
<reference evidence="5" key="1">
    <citation type="submission" date="2025-08" db="UniProtKB">
        <authorList>
            <consortium name="Ensembl"/>
        </authorList>
    </citation>
    <scope>IDENTIFICATION</scope>
</reference>
<accession>A0A8C4NEC2</accession>
<sequence length="223" mass="24968">MQKYDLLSCPGISVQTAMSYLYGRTLTLDPNSAHQEILISNDLMVATWIGSIQPYLEHKDRIDRCLQVMSMESFSSGRHYWELEVSQARRCWVGIASNFMARKGNGSESRLGLNTESWCIEKWIDKYTALHDSNKTPLDVTKNPKRLGLCLDCDAGELACYGDSQLLHTFKGNFSGSFKAALGFYKPAPRSIFHKTLKTASASITASVQSMENLSQSLQFCSL</sequence>
<dbReference type="SUPFAM" id="SSF49899">
    <property type="entry name" value="Concanavalin A-like lectins/glucanases"/>
    <property type="match status" value="1"/>
</dbReference>
<dbReference type="GO" id="GO:0005737">
    <property type="term" value="C:cytoplasm"/>
    <property type="evidence" value="ECO:0007669"/>
    <property type="project" value="UniProtKB-ARBA"/>
</dbReference>
<dbReference type="SMART" id="SM00589">
    <property type="entry name" value="PRY"/>
    <property type="match status" value="1"/>
</dbReference>
<organism evidence="5 6">
    <name type="scientific">Eptatretus burgeri</name>
    <name type="common">Inshore hagfish</name>
    <dbReference type="NCBI Taxonomy" id="7764"/>
    <lineage>
        <taxon>Eukaryota</taxon>
        <taxon>Metazoa</taxon>
        <taxon>Chordata</taxon>
        <taxon>Craniata</taxon>
        <taxon>Vertebrata</taxon>
        <taxon>Cyclostomata</taxon>
        <taxon>Myxini</taxon>
        <taxon>Myxiniformes</taxon>
        <taxon>Myxinidae</taxon>
        <taxon>Eptatretinae</taxon>
        <taxon>Eptatretus</taxon>
    </lineage>
</organism>
<dbReference type="Pfam" id="PF13765">
    <property type="entry name" value="PRY"/>
    <property type="match status" value="1"/>
</dbReference>
<dbReference type="Gene3D" id="2.60.120.920">
    <property type="match status" value="1"/>
</dbReference>
<dbReference type="SMART" id="SM00449">
    <property type="entry name" value="SPRY"/>
    <property type="match status" value="1"/>
</dbReference>
<evidence type="ECO:0000313" key="5">
    <source>
        <dbReference type="Ensembl" id="ENSEBUP00000005435.1"/>
    </source>
</evidence>
<feature type="domain" description="B30.2/SPRY" evidence="4">
    <location>
        <begin position="5"/>
        <end position="202"/>
    </location>
</feature>
<keyword evidence="6" id="KW-1185">Reference proteome</keyword>
<proteinExistence type="predicted"/>
<dbReference type="GO" id="GO:0008270">
    <property type="term" value="F:zinc ion binding"/>
    <property type="evidence" value="ECO:0007669"/>
    <property type="project" value="UniProtKB-KW"/>
</dbReference>
<dbReference type="InterPro" id="IPR006574">
    <property type="entry name" value="PRY"/>
</dbReference>
<dbReference type="InterPro" id="IPR043136">
    <property type="entry name" value="B30.2/SPRY_sf"/>
</dbReference>
<dbReference type="PANTHER" id="PTHR25465:SF11">
    <property type="entry name" value="TRIPARTITE MOTIF CONTAINING 14"/>
    <property type="match status" value="1"/>
</dbReference>
<reference evidence="5" key="2">
    <citation type="submission" date="2025-09" db="UniProtKB">
        <authorList>
            <consortium name="Ensembl"/>
        </authorList>
    </citation>
    <scope>IDENTIFICATION</scope>
</reference>
<dbReference type="GeneTree" id="ENSGT01030000234583"/>
<evidence type="ECO:0000256" key="2">
    <source>
        <dbReference type="ARBA" id="ARBA00022771"/>
    </source>
</evidence>
<evidence type="ECO:0000256" key="3">
    <source>
        <dbReference type="ARBA" id="ARBA00022833"/>
    </source>
</evidence>
<dbReference type="InterPro" id="IPR003879">
    <property type="entry name" value="Butyrophylin_SPRY"/>
</dbReference>
<dbReference type="InterPro" id="IPR001870">
    <property type="entry name" value="B30.2/SPRY"/>
</dbReference>